<dbReference type="GO" id="GO:0008688">
    <property type="term" value="F:3-(3-hydroxyphenyl)propionate hydroxylase activity"/>
    <property type="evidence" value="ECO:0007669"/>
    <property type="project" value="UniProtKB-EC"/>
</dbReference>
<evidence type="ECO:0000313" key="6">
    <source>
        <dbReference type="EMBL" id="MDR7340954.1"/>
    </source>
</evidence>
<dbReference type="Proteomes" id="UP001145799">
    <property type="component" value="Unassembled WGS sequence"/>
</dbReference>
<dbReference type="Gene3D" id="3.40.30.120">
    <property type="match status" value="1"/>
</dbReference>
<reference evidence="6 8" key="2">
    <citation type="submission" date="2023-07" db="EMBL/GenBank/DDBJ databases">
        <title>Sequencing the genomes of 1000 actinobacteria strains.</title>
        <authorList>
            <person name="Klenk H.-P."/>
        </authorList>
    </citation>
    <scope>NUCLEOTIDE SEQUENCE [LARGE SCALE GENOMIC DNA]</scope>
    <source>
        <strain evidence="6 8">DSM 44724</strain>
    </source>
</reference>
<dbReference type="EC" id="1.14.13.127" evidence="6"/>
<dbReference type="EMBL" id="JAPZVQ010000001">
    <property type="protein sequence ID" value="MDA1384051.1"/>
    <property type="molecule type" value="Genomic_DNA"/>
</dbReference>
<sequence length="500" mass="53287">MASTQTTDVVIAGAGPTGLMLALELRLAGIDVTLVDALPGRSGESRAGGIHARTMELLDQRGLLAPLLERGRVMQAGHFGGLRMDFGDFPTRFPYMLGLVQSEIERELDARARDAGAAVHWGSPVVGLAQDGTGVEVELGGEHPRRVRAAYLVGCDGGRSSVRKLAGIGFSGTESTVLGMLADVQLADPPEDMFFGARRGPGDYSVIQLQPGSWRLIVQRHDRVHERGAEPTFEDFRRSFTEVAGTDFGMHDPIWFSHYGDAARLADRYRDGRVLLAGDAAHIHYPAGGQGLNTGVQDAVNLGWKLAASVRGDAPAGLLDTYGGERRPVGERLLHNTRAQTQLMRPGAHADALRDVMGDLLGTDDVRHRLGLMITGLDQRYETGCDHPLAGRRVPDAELRAPGGVTRIGELLGSGRPVLLALRDADALEATAKGWLDQVVFALAASVSEHWPLPGQGECAVPAGVLIRPDGHAAWAGEADDADGLRAALARWVGDRPGVA</sequence>
<dbReference type="InterPro" id="IPR050641">
    <property type="entry name" value="RIFMO-like"/>
</dbReference>
<dbReference type="Gene3D" id="3.30.70.2450">
    <property type="match status" value="1"/>
</dbReference>
<dbReference type="RefSeq" id="WP_270120434.1">
    <property type="nucleotide sequence ID" value="NZ_BAAAOM010000001.1"/>
</dbReference>
<evidence type="ECO:0000313" key="5">
    <source>
        <dbReference type="EMBL" id="MDA1384051.1"/>
    </source>
</evidence>
<comment type="cofactor">
    <cofactor evidence="1">
        <name>FAD</name>
        <dbReference type="ChEBI" id="CHEBI:57692"/>
    </cofactor>
</comment>
<keyword evidence="3" id="KW-0274">FAD</keyword>
<dbReference type="InterPro" id="IPR036188">
    <property type="entry name" value="FAD/NAD-bd_sf"/>
</dbReference>
<comment type="caution">
    <text evidence="5">The sequence shown here is derived from an EMBL/GenBank/DDBJ whole genome shotgun (WGS) entry which is preliminary data.</text>
</comment>
<evidence type="ECO:0000256" key="2">
    <source>
        <dbReference type="ARBA" id="ARBA00022630"/>
    </source>
</evidence>
<evidence type="ECO:0000256" key="3">
    <source>
        <dbReference type="ARBA" id="ARBA00022827"/>
    </source>
</evidence>
<evidence type="ECO:0000313" key="8">
    <source>
        <dbReference type="Proteomes" id="UP001183604"/>
    </source>
</evidence>
<dbReference type="AlphaFoldDB" id="A0A9X3PEL3"/>
<evidence type="ECO:0000259" key="4">
    <source>
        <dbReference type="Pfam" id="PF01494"/>
    </source>
</evidence>
<proteinExistence type="predicted"/>
<dbReference type="Pfam" id="PF01494">
    <property type="entry name" value="FAD_binding_3"/>
    <property type="match status" value="1"/>
</dbReference>
<keyword evidence="5" id="KW-0503">Monooxygenase</keyword>
<dbReference type="InterPro" id="IPR002938">
    <property type="entry name" value="FAD-bd"/>
</dbReference>
<keyword evidence="2" id="KW-0285">Flavoprotein</keyword>
<feature type="domain" description="FAD-binding" evidence="4">
    <location>
        <begin position="7"/>
        <end position="336"/>
    </location>
</feature>
<protein>
    <submittedName>
        <fullName evidence="6">3-(3-hydroxy-phenyl)propionate hydroxylase</fullName>
        <ecNumber evidence="6">1.14.13.127</ecNumber>
    </submittedName>
    <submittedName>
        <fullName evidence="5">FAD-dependent monooxygenase</fullName>
    </submittedName>
</protein>
<dbReference type="GO" id="GO:0071949">
    <property type="term" value="F:FAD binding"/>
    <property type="evidence" value="ECO:0007669"/>
    <property type="project" value="InterPro"/>
</dbReference>
<keyword evidence="8" id="KW-1185">Reference proteome</keyword>
<dbReference type="Gene3D" id="3.50.50.60">
    <property type="entry name" value="FAD/NAD(P)-binding domain"/>
    <property type="match status" value="2"/>
</dbReference>
<gene>
    <name evidence="6" type="ORF">J2S69_004673</name>
    <name evidence="5" type="ORF">O2L01_03550</name>
</gene>
<dbReference type="EMBL" id="JAVDYD010000001">
    <property type="protein sequence ID" value="MDR7340954.1"/>
    <property type="molecule type" value="Genomic_DNA"/>
</dbReference>
<dbReference type="Pfam" id="PF21274">
    <property type="entry name" value="Rng_hyd_C"/>
    <property type="match status" value="1"/>
</dbReference>
<evidence type="ECO:0000256" key="1">
    <source>
        <dbReference type="ARBA" id="ARBA00001974"/>
    </source>
</evidence>
<dbReference type="PRINTS" id="PR00420">
    <property type="entry name" value="RNGMNOXGNASE"/>
</dbReference>
<keyword evidence="6" id="KW-0560">Oxidoreductase</keyword>
<evidence type="ECO:0000313" key="7">
    <source>
        <dbReference type="Proteomes" id="UP001145799"/>
    </source>
</evidence>
<dbReference type="PANTHER" id="PTHR43004:SF19">
    <property type="entry name" value="BINDING MONOOXYGENASE, PUTATIVE (JCVI)-RELATED"/>
    <property type="match status" value="1"/>
</dbReference>
<dbReference type="PANTHER" id="PTHR43004">
    <property type="entry name" value="TRK SYSTEM POTASSIUM UPTAKE PROTEIN"/>
    <property type="match status" value="1"/>
</dbReference>
<dbReference type="SUPFAM" id="SSF51905">
    <property type="entry name" value="FAD/NAD(P)-binding domain"/>
    <property type="match status" value="1"/>
</dbReference>
<reference evidence="5" key="1">
    <citation type="submission" date="2022-12" db="EMBL/GenBank/DDBJ databases">
        <title>Gycomyces niveus sp.nov., a novel actinomycete isolated from soil in Shouguang.</title>
        <authorList>
            <person name="Yang X."/>
        </authorList>
    </citation>
    <scope>NUCLEOTIDE SEQUENCE</scope>
    <source>
        <strain evidence="5">DSM 44724</strain>
    </source>
</reference>
<accession>A0A9X3PEL3</accession>
<organism evidence="5 7">
    <name type="scientific">Glycomyces lechevalierae</name>
    <dbReference type="NCBI Taxonomy" id="256034"/>
    <lineage>
        <taxon>Bacteria</taxon>
        <taxon>Bacillati</taxon>
        <taxon>Actinomycetota</taxon>
        <taxon>Actinomycetes</taxon>
        <taxon>Glycomycetales</taxon>
        <taxon>Glycomycetaceae</taxon>
        <taxon>Glycomyces</taxon>
    </lineage>
</organism>
<dbReference type="Proteomes" id="UP001183604">
    <property type="component" value="Unassembled WGS sequence"/>
</dbReference>
<name>A0A9X3PEL3_9ACTN</name>